<comment type="subunit">
    <text evidence="3">Heterotrimer of UreA (gamma), UreB (beta) and UreC (alpha) subunits. Three heterotrimers associate to form the active enzyme.</text>
</comment>
<evidence type="ECO:0000256" key="1">
    <source>
        <dbReference type="ARBA" id="ARBA00022801"/>
    </source>
</evidence>
<comment type="caution">
    <text evidence="4">The sequence shown here is derived from an EMBL/GenBank/DDBJ whole genome shotgun (WGS) entry which is preliminary data.</text>
</comment>
<dbReference type="Gene3D" id="2.10.150.10">
    <property type="entry name" value="Urease, beta subunit"/>
    <property type="match status" value="1"/>
</dbReference>
<keyword evidence="3" id="KW-0963">Cytoplasm</keyword>
<comment type="catalytic activity">
    <reaction evidence="2 3">
        <text>urea + 2 H2O + H(+) = hydrogencarbonate + 2 NH4(+)</text>
        <dbReference type="Rhea" id="RHEA:20557"/>
        <dbReference type="ChEBI" id="CHEBI:15377"/>
        <dbReference type="ChEBI" id="CHEBI:15378"/>
        <dbReference type="ChEBI" id="CHEBI:16199"/>
        <dbReference type="ChEBI" id="CHEBI:17544"/>
        <dbReference type="ChEBI" id="CHEBI:28938"/>
        <dbReference type="EC" id="3.5.1.5"/>
    </reaction>
</comment>
<dbReference type="CDD" id="cd00407">
    <property type="entry name" value="Urease_beta"/>
    <property type="match status" value="1"/>
</dbReference>
<dbReference type="GO" id="GO:0035550">
    <property type="term" value="C:urease complex"/>
    <property type="evidence" value="ECO:0007669"/>
    <property type="project" value="InterPro"/>
</dbReference>
<dbReference type="EC" id="3.5.1.5" evidence="3"/>
<accession>A0A4R3K3Y4</accession>
<sequence length="126" mass="13963">MVIPGEIIPADRDIEINSNRPTKTLAVSNTGDRPVQVGSHFHFFEVNRCLLFNRSQAFGMRLDIPSGTSVRFEPGEKKTVQLTTMGGKQRVFGFNALTCGHINEDTQRLAIEKAANADFIQKGTEL</sequence>
<evidence type="ECO:0000256" key="3">
    <source>
        <dbReference type="HAMAP-Rule" id="MF_01954"/>
    </source>
</evidence>
<dbReference type="NCBIfam" id="NF009682">
    <property type="entry name" value="PRK13203.1"/>
    <property type="match status" value="1"/>
</dbReference>
<dbReference type="FunFam" id="2.10.150.10:FF:000001">
    <property type="entry name" value="Urease subunit beta"/>
    <property type="match status" value="1"/>
</dbReference>
<dbReference type="NCBIfam" id="TIGR00192">
    <property type="entry name" value="urease_beta"/>
    <property type="match status" value="1"/>
</dbReference>
<dbReference type="GO" id="GO:0043419">
    <property type="term" value="P:urea catabolic process"/>
    <property type="evidence" value="ECO:0007669"/>
    <property type="project" value="UniProtKB-UniRule"/>
</dbReference>
<proteinExistence type="inferred from homology"/>
<dbReference type="SUPFAM" id="SSF51278">
    <property type="entry name" value="Urease, beta-subunit"/>
    <property type="match status" value="1"/>
</dbReference>
<evidence type="ECO:0000313" key="4">
    <source>
        <dbReference type="EMBL" id="TCS77361.1"/>
    </source>
</evidence>
<dbReference type="PANTHER" id="PTHR33569:SF1">
    <property type="entry name" value="UREASE"/>
    <property type="match status" value="1"/>
</dbReference>
<name>A0A4R3K3Y4_9FIRM</name>
<dbReference type="EMBL" id="SMAA01000016">
    <property type="protein sequence ID" value="TCS77361.1"/>
    <property type="molecule type" value="Genomic_DNA"/>
</dbReference>
<gene>
    <name evidence="3" type="primary">ureB</name>
    <name evidence="4" type="ORF">EDC37_11626</name>
</gene>
<evidence type="ECO:0000313" key="5">
    <source>
        <dbReference type="Proteomes" id="UP000295188"/>
    </source>
</evidence>
<reference evidence="4 5" key="1">
    <citation type="submission" date="2019-03" db="EMBL/GenBank/DDBJ databases">
        <title>Genomic Encyclopedia of Type Strains, Phase IV (KMG-IV): sequencing the most valuable type-strain genomes for metagenomic binning, comparative biology and taxonomic classification.</title>
        <authorList>
            <person name="Goeker M."/>
        </authorList>
    </citation>
    <scope>NUCLEOTIDE SEQUENCE [LARGE SCALE GENOMIC DNA]</scope>
    <source>
        <strain evidence="4 5">DSM 20467</strain>
    </source>
</reference>
<organism evidence="4 5">
    <name type="scientific">Pectinatus cerevisiiphilus</name>
    <dbReference type="NCBI Taxonomy" id="86956"/>
    <lineage>
        <taxon>Bacteria</taxon>
        <taxon>Bacillati</taxon>
        <taxon>Bacillota</taxon>
        <taxon>Negativicutes</taxon>
        <taxon>Selenomonadales</taxon>
        <taxon>Selenomonadaceae</taxon>
        <taxon>Pectinatus</taxon>
    </lineage>
</organism>
<comment type="pathway">
    <text evidence="3">Nitrogen metabolism; urea degradation; CO(2) and NH(3) from urea (urease route): step 1/1.</text>
</comment>
<dbReference type="AlphaFoldDB" id="A0A4R3K3Y4"/>
<evidence type="ECO:0000256" key="2">
    <source>
        <dbReference type="ARBA" id="ARBA00047778"/>
    </source>
</evidence>
<dbReference type="OrthoDB" id="9797217at2"/>
<dbReference type="Pfam" id="PF00699">
    <property type="entry name" value="Urease_beta"/>
    <property type="match status" value="1"/>
</dbReference>
<keyword evidence="5" id="KW-1185">Reference proteome</keyword>
<dbReference type="InterPro" id="IPR002019">
    <property type="entry name" value="Urease_beta-like"/>
</dbReference>
<keyword evidence="1 3" id="KW-0378">Hydrolase</keyword>
<dbReference type="HAMAP" id="MF_01954">
    <property type="entry name" value="Urease_beta"/>
    <property type="match status" value="1"/>
</dbReference>
<protein>
    <recommendedName>
        <fullName evidence="3">Urease subunit beta</fullName>
        <ecNumber evidence="3">3.5.1.5</ecNumber>
    </recommendedName>
    <alternativeName>
        <fullName evidence="3">Urea amidohydrolase subunit beta</fullName>
    </alternativeName>
</protein>
<dbReference type="InterPro" id="IPR036461">
    <property type="entry name" value="Urease_betasu_sf"/>
</dbReference>
<dbReference type="Proteomes" id="UP000295188">
    <property type="component" value="Unassembled WGS sequence"/>
</dbReference>
<dbReference type="UniPathway" id="UPA00258">
    <property type="reaction ID" value="UER00370"/>
</dbReference>
<dbReference type="PANTHER" id="PTHR33569">
    <property type="entry name" value="UREASE"/>
    <property type="match status" value="1"/>
</dbReference>
<comment type="subcellular location">
    <subcellularLocation>
        <location evidence="3">Cytoplasm</location>
    </subcellularLocation>
</comment>
<dbReference type="GO" id="GO:0009039">
    <property type="term" value="F:urease activity"/>
    <property type="evidence" value="ECO:0007669"/>
    <property type="project" value="UniProtKB-UniRule"/>
</dbReference>
<dbReference type="RefSeq" id="WP_132550913.1">
    <property type="nucleotide sequence ID" value="NZ_SMAA01000016.1"/>
</dbReference>
<dbReference type="InterPro" id="IPR050069">
    <property type="entry name" value="Urease_subunit"/>
</dbReference>
<comment type="similarity">
    <text evidence="3">Belongs to the urease beta subunit family.</text>
</comment>